<sequence>MIEASHLKSTRHMGGGGPVLDTATTNGISLFDDAYSTALVMKHRRHTRCVSEQFEILCLEAIIVSDKTGHYPHIYLGEMGGGGGRRKRVFQVKIQLPSPQTGIICTLPRNRLLSSLKVTLKFTLLMH</sequence>
<evidence type="ECO:0000313" key="1">
    <source>
        <dbReference type="EMBL" id="KDR22841.1"/>
    </source>
</evidence>
<proteinExistence type="predicted"/>
<protein>
    <submittedName>
        <fullName evidence="1">Uncharacterized protein</fullName>
    </submittedName>
</protein>
<organism evidence="1 2">
    <name type="scientific">Zootermopsis nevadensis</name>
    <name type="common">Dampwood termite</name>
    <dbReference type="NCBI Taxonomy" id="136037"/>
    <lineage>
        <taxon>Eukaryota</taxon>
        <taxon>Metazoa</taxon>
        <taxon>Ecdysozoa</taxon>
        <taxon>Arthropoda</taxon>
        <taxon>Hexapoda</taxon>
        <taxon>Insecta</taxon>
        <taxon>Pterygota</taxon>
        <taxon>Neoptera</taxon>
        <taxon>Polyneoptera</taxon>
        <taxon>Dictyoptera</taxon>
        <taxon>Blattodea</taxon>
        <taxon>Blattoidea</taxon>
        <taxon>Termitoidae</taxon>
        <taxon>Termopsidae</taxon>
        <taxon>Zootermopsis</taxon>
    </lineage>
</organism>
<accession>A0A067RG40</accession>
<dbReference type="InParanoid" id="A0A067RG40"/>
<evidence type="ECO:0000313" key="2">
    <source>
        <dbReference type="Proteomes" id="UP000027135"/>
    </source>
</evidence>
<keyword evidence="2" id="KW-1185">Reference proteome</keyword>
<name>A0A067RG40_ZOONE</name>
<reference evidence="1 2" key="1">
    <citation type="journal article" date="2014" name="Nat. Commun.">
        <title>Molecular traces of alternative social organization in a termite genome.</title>
        <authorList>
            <person name="Terrapon N."/>
            <person name="Li C."/>
            <person name="Robertson H.M."/>
            <person name="Ji L."/>
            <person name="Meng X."/>
            <person name="Booth W."/>
            <person name="Chen Z."/>
            <person name="Childers C.P."/>
            <person name="Glastad K.M."/>
            <person name="Gokhale K."/>
            <person name="Gowin J."/>
            <person name="Gronenberg W."/>
            <person name="Hermansen R.A."/>
            <person name="Hu H."/>
            <person name="Hunt B.G."/>
            <person name="Huylmans A.K."/>
            <person name="Khalil S.M."/>
            <person name="Mitchell R.D."/>
            <person name="Munoz-Torres M.C."/>
            <person name="Mustard J.A."/>
            <person name="Pan H."/>
            <person name="Reese J.T."/>
            <person name="Scharf M.E."/>
            <person name="Sun F."/>
            <person name="Vogel H."/>
            <person name="Xiao J."/>
            <person name="Yang W."/>
            <person name="Yang Z."/>
            <person name="Yang Z."/>
            <person name="Zhou J."/>
            <person name="Zhu J."/>
            <person name="Brent C.S."/>
            <person name="Elsik C.G."/>
            <person name="Goodisman M.A."/>
            <person name="Liberles D.A."/>
            <person name="Roe R.M."/>
            <person name="Vargo E.L."/>
            <person name="Vilcinskas A."/>
            <person name="Wang J."/>
            <person name="Bornberg-Bauer E."/>
            <person name="Korb J."/>
            <person name="Zhang G."/>
            <person name="Liebig J."/>
        </authorList>
    </citation>
    <scope>NUCLEOTIDE SEQUENCE [LARGE SCALE GENOMIC DNA]</scope>
    <source>
        <tissue evidence="1">Whole organism</tissue>
    </source>
</reference>
<dbReference type="EMBL" id="KK852483">
    <property type="protein sequence ID" value="KDR22841.1"/>
    <property type="molecule type" value="Genomic_DNA"/>
</dbReference>
<gene>
    <name evidence="1" type="ORF">L798_00158</name>
</gene>
<dbReference type="AlphaFoldDB" id="A0A067RG40"/>
<dbReference type="Proteomes" id="UP000027135">
    <property type="component" value="Unassembled WGS sequence"/>
</dbReference>